<organism evidence="2 3">
    <name type="scientific">Leptolyngbya subtilissima DQ-A4</name>
    <dbReference type="NCBI Taxonomy" id="2933933"/>
    <lineage>
        <taxon>Bacteria</taxon>
        <taxon>Bacillati</taxon>
        <taxon>Cyanobacteriota</taxon>
        <taxon>Cyanophyceae</taxon>
        <taxon>Leptolyngbyales</taxon>
        <taxon>Leptolyngbyaceae</taxon>
        <taxon>Leptolyngbya group</taxon>
        <taxon>Leptolyngbya</taxon>
    </lineage>
</organism>
<gene>
    <name evidence="2" type="ORF">NC992_19070</name>
</gene>
<reference evidence="2 3" key="1">
    <citation type="submission" date="2022-04" db="EMBL/GenBank/DDBJ databases">
        <title>Positive selection, recombination, and allopatry shape intraspecific diversity of widespread and dominant cyanobacteria.</title>
        <authorList>
            <person name="Wei J."/>
            <person name="Shu W."/>
            <person name="Hu C."/>
        </authorList>
    </citation>
    <scope>NUCLEOTIDE SEQUENCE [LARGE SCALE GENOMIC DNA]</scope>
    <source>
        <strain evidence="2 3">DQ-A4</strain>
    </source>
</reference>
<evidence type="ECO:0000313" key="2">
    <source>
        <dbReference type="EMBL" id="MEP0948991.1"/>
    </source>
</evidence>
<accession>A0ABV0K8X8</accession>
<name>A0ABV0K8X8_9CYAN</name>
<dbReference type="EMBL" id="JAMPKX010000009">
    <property type="protein sequence ID" value="MEP0948991.1"/>
    <property type="molecule type" value="Genomic_DNA"/>
</dbReference>
<evidence type="ECO:0000313" key="3">
    <source>
        <dbReference type="Proteomes" id="UP001482513"/>
    </source>
</evidence>
<sequence length="140" mass="15750">MTGFIRGLFGGKAKNPGESDRPARRQPAPQQPTIKQVGGAYFLNEDDAKSYGNIEYMRSSKTVRRTFAKKRGETVEKESVRQISALEAKRLQEQQGLSVEKIAPSEISIQPAVKKDASSERRKVDTSLDMFRKMAKDMKK</sequence>
<comment type="caution">
    <text evidence="2">The sequence shown here is derived from an EMBL/GenBank/DDBJ whole genome shotgun (WGS) entry which is preliminary data.</text>
</comment>
<feature type="region of interest" description="Disordered" evidence="1">
    <location>
        <begin position="1"/>
        <end position="37"/>
    </location>
</feature>
<evidence type="ECO:0000256" key="1">
    <source>
        <dbReference type="SAM" id="MobiDB-lite"/>
    </source>
</evidence>
<dbReference type="RefSeq" id="WP_190694792.1">
    <property type="nucleotide sequence ID" value="NZ_JAMPKX010000009.1"/>
</dbReference>
<keyword evidence="3" id="KW-1185">Reference proteome</keyword>
<protein>
    <submittedName>
        <fullName evidence="2">Uncharacterized protein</fullName>
    </submittedName>
</protein>
<proteinExistence type="predicted"/>
<dbReference type="Proteomes" id="UP001482513">
    <property type="component" value="Unassembled WGS sequence"/>
</dbReference>